<name>A0A388K1K4_CHABU</name>
<dbReference type="EMBL" id="BFEA01000044">
    <property type="protein sequence ID" value="GBG63905.1"/>
    <property type="molecule type" value="Genomic_DNA"/>
</dbReference>
<gene>
    <name evidence="2" type="ORF">CBR_g39911</name>
</gene>
<keyword evidence="3" id="KW-1185">Reference proteome</keyword>
<dbReference type="OrthoDB" id="60284at2759"/>
<reference evidence="2 3" key="1">
    <citation type="journal article" date="2018" name="Cell">
        <title>The Chara Genome: Secondary Complexity and Implications for Plant Terrestrialization.</title>
        <authorList>
            <person name="Nishiyama T."/>
            <person name="Sakayama H."/>
            <person name="Vries J.D."/>
            <person name="Buschmann H."/>
            <person name="Saint-Marcoux D."/>
            <person name="Ullrich K.K."/>
            <person name="Haas F.B."/>
            <person name="Vanderstraeten L."/>
            <person name="Becker D."/>
            <person name="Lang D."/>
            <person name="Vosolsobe S."/>
            <person name="Rombauts S."/>
            <person name="Wilhelmsson P.K.I."/>
            <person name="Janitza P."/>
            <person name="Kern R."/>
            <person name="Heyl A."/>
            <person name="Rumpler F."/>
            <person name="Villalobos L.I.A.C."/>
            <person name="Clay J.M."/>
            <person name="Skokan R."/>
            <person name="Toyoda A."/>
            <person name="Suzuki Y."/>
            <person name="Kagoshima H."/>
            <person name="Schijlen E."/>
            <person name="Tajeshwar N."/>
            <person name="Catarino B."/>
            <person name="Hetherington A.J."/>
            <person name="Saltykova A."/>
            <person name="Bonnot C."/>
            <person name="Breuninger H."/>
            <person name="Symeonidi A."/>
            <person name="Radhakrishnan G.V."/>
            <person name="Van Nieuwerburgh F."/>
            <person name="Deforce D."/>
            <person name="Chang C."/>
            <person name="Karol K.G."/>
            <person name="Hedrich R."/>
            <person name="Ulvskov P."/>
            <person name="Glockner G."/>
            <person name="Delwiche C.F."/>
            <person name="Petrasek J."/>
            <person name="Van de Peer Y."/>
            <person name="Friml J."/>
            <person name="Beilby M."/>
            <person name="Dolan L."/>
            <person name="Kohara Y."/>
            <person name="Sugano S."/>
            <person name="Fujiyama A."/>
            <person name="Delaux P.-M."/>
            <person name="Quint M."/>
            <person name="TheiBen G."/>
            <person name="Hagemann M."/>
            <person name="Harholt J."/>
            <person name="Dunand C."/>
            <person name="Zachgo S."/>
            <person name="Langdale J."/>
            <person name="Maumus F."/>
            <person name="Straeten D.V.D."/>
            <person name="Gould S.B."/>
            <person name="Rensing S.A."/>
        </authorList>
    </citation>
    <scope>NUCLEOTIDE SEQUENCE [LARGE SCALE GENOMIC DNA]</scope>
    <source>
        <strain evidence="2 3">S276</strain>
    </source>
</reference>
<sequence length="372" mass="43982">MDPESLGWNLPSWGDTIKYQEQQKRLNPFQHPKYEGITHICKGYYGRCSEDGFHPILQLYTLQDKEGQLVEEERLESIRVREKGKERLARGDSHLWSTSLKVKGLNPDGGDYPAFPTHHDEMKNYGLTMRKRITPHSVRLRTKPGEPPLHLHRPVTEEELRAVWEEHKRRVEQRQAVRPPREFNVLSNKYWLNDEERLNQDMDRQREIAKQRCKKYLVFNPLLCRNYEGESPEEYFARMQALQAEYRENKFNRWPIPIRRHIRSRYDVINGEVKDPDFEREEKAKIEREQRVFERRRKLRVPKGNPPTGEFGLGFGKSTKSRPPPPRLYPLLEHMGPCDPKGHPSLGPVPERMPNKTIGTLELSLPLPFRCV</sequence>
<evidence type="ECO:0000313" key="2">
    <source>
        <dbReference type="EMBL" id="GBG63905.1"/>
    </source>
</evidence>
<accession>A0A388K1K4</accession>
<evidence type="ECO:0000313" key="3">
    <source>
        <dbReference type="Proteomes" id="UP000265515"/>
    </source>
</evidence>
<dbReference type="Gramene" id="GBG63905">
    <property type="protein sequence ID" value="GBG63905"/>
    <property type="gene ID" value="CBR_g39911"/>
</dbReference>
<dbReference type="AlphaFoldDB" id="A0A388K1K4"/>
<proteinExistence type="predicted"/>
<feature type="region of interest" description="Disordered" evidence="1">
    <location>
        <begin position="300"/>
        <end position="325"/>
    </location>
</feature>
<evidence type="ECO:0000256" key="1">
    <source>
        <dbReference type="SAM" id="MobiDB-lite"/>
    </source>
</evidence>
<protein>
    <submittedName>
        <fullName evidence="2">Uncharacterized protein</fullName>
    </submittedName>
</protein>
<dbReference type="Proteomes" id="UP000265515">
    <property type="component" value="Unassembled WGS sequence"/>
</dbReference>
<comment type="caution">
    <text evidence="2">The sequence shown here is derived from an EMBL/GenBank/DDBJ whole genome shotgun (WGS) entry which is preliminary data.</text>
</comment>
<organism evidence="2 3">
    <name type="scientific">Chara braunii</name>
    <name type="common">Braun's stonewort</name>
    <dbReference type="NCBI Taxonomy" id="69332"/>
    <lineage>
        <taxon>Eukaryota</taxon>
        <taxon>Viridiplantae</taxon>
        <taxon>Streptophyta</taxon>
        <taxon>Charophyceae</taxon>
        <taxon>Charales</taxon>
        <taxon>Characeae</taxon>
        <taxon>Chara</taxon>
    </lineage>
</organism>